<organism evidence="2 3">
    <name type="scientific">Arabidopsis arenosa</name>
    <name type="common">Sand rock-cress</name>
    <name type="synonym">Cardaminopsis arenosa</name>
    <dbReference type="NCBI Taxonomy" id="38785"/>
    <lineage>
        <taxon>Eukaryota</taxon>
        <taxon>Viridiplantae</taxon>
        <taxon>Streptophyta</taxon>
        <taxon>Embryophyta</taxon>
        <taxon>Tracheophyta</taxon>
        <taxon>Spermatophyta</taxon>
        <taxon>Magnoliopsida</taxon>
        <taxon>eudicotyledons</taxon>
        <taxon>Gunneridae</taxon>
        <taxon>Pentapetalae</taxon>
        <taxon>rosids</taxon>
        <taxon>malvids</taxon>
        <taxon>Brassicales</taxon>
        <taxon>Brassicaceae</taxon>
        <taxon>Camelineae</taxon>
        <taxon>Arabidopsis</taxon>
    </lineage>
</organism>
<keyword evidence="3" id="KW-1185">Reference proteome</keyword>
<gene>
    <name evidence="2" type="ORF">AARE701A_LOCUS12251</name>
</gene>
<dbReference type="GO" id="GO:0007264">
    <property type="term" value="P:small GTPase-mediated signal transduction"/>
    <property type="evidence" value="ECO:0007669"/>
    <property type="project" value="InterPro"/>
</dbReference>
<dbReference type="GO" id="GO:0005092">
    <property type="term" value="F:GDP-dissociation inhibitor activity"/>
    <property type="evidence" value="ECO:0007669"/>
    <property type="project" value="InterPro"/>
</dbReference>
<reference evidence="2" key="1">
    <citation type="submission" date="2021-01" db="EMBL/GenBank/DDBJ databases">
        <authorList>
            <person name="Bezrukov I."/>
        </authorList>
    </citation>
    <scope>NUCLEOTIDE SEQUENCE</scope>
</reference>
<accession>A0A8S2A8X9</accession>
<dbReference type="SUPFAM" id="SSF54373">
    <property type="entry name" value="FAD-linked reductases, C-terminal domain"/>
    <property type="match status" value="1"/>
</dbReference>
<proteinExistence type="predicted"/>
<evidence type="ECO:0000313" key="3">
    <source>
        <dbReference type="Proteomes" id="UP000682877"/>
    </source>
</evidence>
<evidence type="ECO:0000256" key="1">
    <source>
        <dbReference type="SAM" id="MobiDB-lite"/>
    </source>
</evidence>
<dbReference type="EMBL" id="LR999455">
    <property type="protein sequence ID" value="CAE6072162.1"/>
    <property type="molecule type" value="Genomic_DNA"/>
</dbReference>
<dbReference type="InterPro" id="IPR018203">
    <property type="entry name" value="GDP_dissociation_inhibitor"/>
</dbReference>
<feature type="compositionally biased region" description="Basic and acidic residues" evidence="1">
    <location>
        <begin position="156"/>
        <end position="169"/>
    </location>
</feature>
<sequence>MATTTDRVSLTFFPPSPYCNPAHESLGVDGEQFGFAATLINGLHDDDQTVVALKAPWMIPQFNHVLVGGESERLFLWMTDRDVRPKPWRTYDELPHAGILWRQRYHFQPRPTQIGHYRLTEFSIEGHQESLYWLLFRPLNPLIFNNVLPRFISLTKDKGQENPKPDALGKSRKRQRQLDSAPSAHSGASGGVIALENLLHLARNDPDGKIGKVAGAITLMSRAIPNTNNSHSGLVIVPQKQLARKSDM</sequence>
<name>A0A8S2A8X9_ARAAE</name>
<dbReference type="AlphaFoldDB" id="A0A8S2A8X9"/>
<dbReference type="Gene3D" id="3.30.519.10">
    <property type="entry name" value="Guanine Nucleotide Dissociation Inhibitor, domain 2"/>
    <property type="match status" value="1"/>
</dbReference>
<feature type="region of interest" description="Disordered" evidence="1">
    <location>
        <begin position="156"/>
        <end position="187"/>
    </location>
</feature>
<dbReference type="Proteomes" id="UP000682877">
    <property type="component" value="Chromosome 5"/>
</dbReference>
<evidence type="ECO:0000313" key="2">
    <source>
        <dbReference type="EMBL" id="CAE6072162.1"/>
    </source>
</evidence>
<protein>
    <submittedName>
        <fullName evidence="2">Uncharacterized protein</fullName>
    </submittedName>
</protein>
<dbReference type="Pfam" id="PF00996">
    <property type="entry name" value="GDI"/>
    <property type="match status" value="1"/>
</dbReference>